<evidence type="ECO:0000313" key="7">
    <source>
        <dbReference type="Proteomes" id="UP000253307"/>
    </source>
</evidence>
<protein>
    <submittedName>
        <fullName evidence="6">LLM class flavin-dependent oxidoreductase</fullName>
    </submittedName>
</protein>
<dbReference type="AlphaFoldDB" id="A0A368BUT7"/>
<reference evidence="6 7" key="1">
    <citation type="journal article" date="2018" name="Microbiome">
        <title>Fine metagenomic profile of the Mediterranean stratified and mixed water columns revealed by assembly and recruitment.</title>
        <authorList>
            <person name="Haro-Moreno J.M."/>
            <person name="Lopez-Perez M."/>
            <person name="De La Torre J.R."/>
            <person name="Picazo A."/>
            <person name="Camacho A."/>
            <person name="Rodriguez-Valera F."/>
        </authorList>
    </citation>
    <scope>NUCLEOTIDE SEQUENCE [LARGE SCALE GENOMIC DNA]</scope>
    <source>
        <strain evidence="6">MED-G82</strain>
    </source>
</reference>
<dbReference type="InterPro" id="IPR036661">
    <property type="entry name" value="Luciferase-like_sf"/>
</dbReference>
<evidence type="ECO:0000256" key="4">
    <source>
        <dbReference type="ARBA" id="ARBA00023033"/>
    </source>
</evidence>
<dbReference type="PANTHER" id="PTHR42847:SF4">
    <property type="entry name" value="ALKANESULFONATE MONOOXYGENASE-RELATED"/>
    <property type="match status" value="1"/>
</dbReference>
<keyword evidence="4" id="KW-0503">Monooxygenase</keyword>
<keyword evidence="1" id="KW-0285">Flavoprotein</keyword>
<dbReference type="Pfam" id="PF00296">
    <property type="entry name" value="Bac_luciferase"/>
    <property type="match status" value="1"/>
</dbReference>
<sequence>MNIGMTLPVMEPGLTRNNLYEWTNQIDNGPWSSIALGERIVFDNPEFISMLSAVAAWTKNVEIISTVSVLSMHDPVLSAKQFATIDMLSEGRLTVGVGVGGRQEDYEAIGSDWKNHRWKKVSEYSKIMQSIWASEFEQDIGPKPVQAKGPKILAGAIGPKALSMSADYASGIAGFSFNADIDEISEAAVRAREAFSIKGIIEPRIVTSFWFAIGKDSRLQMQSHLKRYLAWMGKEIAENLAANAGFCGSIEDLANLIKQVKECGIDDLLLVPTSKDLKQVIEIEDIL</sequence>
<keyword evidence="3" id="KW-0560">Oxidoreductase</keyword>
<keyword evidence="2" id="KW-0288">FMN</keyword>
<feature type="domain" description="Luciferase-like" evidence="5">
    <location>
        <begin position="37"/>
        <end position="236"/>
    </location>
</feature>
<evidence type="ECO:0000256" key="3">
    <source>
        <dbReference type="ARBA" id="ARBA00023002"/>
    </source>
</evidence>
<dbReference type="SUPFAM" id="SSF51679">
    <property type="entry name" value="Bacterial luciferase-like"/>
    <property type="match status" value="1"/>
</dbReference>
<dbReference type="GO" id="GO:0046306">
    <property type="term" value="P:alkanesulfonate catabolic process"/>
    <property type="evidence" value="ECO:0007669"/>
    <property type="project" value="TreeGrafter"/>
</dbReference>
<dbReference type="Proteomes" id="UP000253307">
    <property type="component" value="Unassembled WGS sequence"/>
</dbReference>
<evidence type="ECO:0000259" key="5">
    <source>
        <dbReference type="Pfam" id="PF00296"/>
    </source>
</evidence>
<dbReference type="EMBL" id="QOPE01000018">
    <property type="protein sequence ID" value="RCL41011.1"/>
    <property type="molecule type" value="Genomic_DNA"/>
</dbReference>
<dbReference type="InterPro" id="IPR011251">
    <property type="entry name" value="Luciferase-like_dom"/>
</dbReference>
<proteinExistence type="predicted"/>
<organism evidence="6 7">
    <name type="scientific">SAR86 cluster bacterium</name>
    <dbReference type="NCBI Taxonomy" id="2030880"/>
    <lineage>
        <taxon>Bacteria</taxon>
        <taxon>Pseudomonadati</taxon>
        <taxon>Pseudomonadota</taxon>
        <taxon>Gammaproteobacteria</taxon>
        <taxon>SAR86 cluster</taxon>
    </lineage>
</organism>
<evidence type="ECO:0000256" key="2">
    <source>
        <dbReference type="ARBA" id="ARBA00022643"/>
    </source>
</evidence>
<evidence type="ECO:0000313" key="6">
    <source>
        <dbReference type="EMBL" id="RCL41011.1"/>
    </source>
</evidence>
<evidence type="ECO:0000256" key="1">
    <source>
        <dbReference type="ARBA" id="ARBA00022630"/>
    </source>
</evidence>
<dbReference type="PANTHER" id="PTHR42847">
    <property type="entry name" value="ALKANESULFONATE MONOOXYGENASE"/>
    <property type="match status" value="1"/>
</dbReference>
<dbReference type="Gene3D" id="3.20.20.30">
    <property type="entry name" value="Luciferase-like domain"/>
    <property type="match status" value="1"/>
</dbReference>
<comment type="caution">
    <text evidence="6">The sequence shown here is derived from an EMBL/GenBank/DDBJ whole genome shotgun (WGS) entry which is preliminary data.</text>
</comment>
<dbReference type="InterPro" id="IPR050172">
    <property type="entry name" value="SsuD_RutA_monooxygenase"/>
</dbReference>
<dbReference type="GO" id="GO:0008726">
    <property type="term" value="F:alkanesulfonate monooxygenase activity"/>
    <property type="evidence" value="ECO:0007669"/>
    <property type="project" value="TreeGrafter"/>
</dbReference>
<accession>A0A368BUT7</accession>
<gene>
    <name evidence="6" type="ORF">DBW96_02840</name>
</gene>
<name>A0A368BUT7_9GAMM</name>